<dbReference type="InterPro" id="IPR010982">
    <property type="entry name" value="Lambda_DNA-bd_dom_sf"/>
</dbReference>
<protein>
    <submittedName>
        <fullName evidence="2">XRE family transcriptional regulator</fullName>
    </submittedName>
</protein>
<dbReference type="Pfam" id="PF01381">
    <property type="entry name" value="HTH_3"/>
    <property type="match status" value="1"/>
</dbReference>
<dbReference type="CDD" id="cd00093">
    <property type="entry name" value="HTH_XRE"/>
    <property type="match status" value="1"/>
</dbReference>
<evidence type="ECO:0000313" key="2">
    <source>
        <dbReference type="EMBL" id="AXT47760.1"/>
    </source>
</evidence>
<dbReference type="KEGG" id="crz:D1345_16955"/>
<gene>
    <name evidence="2" type="ORF">D1345_16955</name>
</gene>
<dbReference type="GO" id="GO:0003677">
    <property type="term" value="F:DNA binding"/>
    <property type="evidence" value="ECO:0007669"/>
    <property type="project" value="InterPro"/>
</dbReference>
<sequence length="107" mass="11933">MKKLSLGDRLRAERARFGWNQQEAAKVGGIAYSTYQGYERGDRYPDAQSLASWATAGFDVLYIVTGQRNASDLSPEQNAVLASFAQLDERGKHFISDMIQAYNKAHS</sequence>
<evidence type="ECO:0000259" key="1">
    <source>
        <dbReference type="PROSITE" id="PS50943"/>
    </source>
</evidence>
<dbReference type="EMBL" id="CP031968">
    <property type="protein sequence ID" value="AXT47760.1"/>
    <property type="molecule type" value="Genomic_DNA"/>
</dbReference>
<dbReference type="PROSITE" id="PS50943">
    <property type="entry name" value="HTH_CROC1"/>
    <property type="match status" value="1"/>
</dbReference>
<dbReference type="InterPro" id="IPR001387">
    <property type="entry name" value="Cro/C1-type_HTH"/>
</dbReference>
<reference evidence="2 3" key="1">
    <citation type="submission" date="2018-08" db="EMBL/GenBank/DDBJ databases">
        <title>Complete genome sequence of JP2-74.</title>
        <authorList>
            <person name="Wu L."/>
        </authorList>
    </citation>
    <scope>NUCLEOTIDE SEQUENCE [LARGE SCALE GENOMIC DNA]</scope>
    <source>
        <strain evidence="2 3">JP2-74</strain>
    </source>
</reference>
<proteinExistence type="predicted"/>
<dbReference type="SUPFAM" id="SSF47413">
    <property type="entry name" value="lambda repressor-like DNA-binding domains"/>
    <property type="match status" value="1"/>
</dbReference>
<dbReference type="SMART" id="SM00530">
    <property type="entry name" value="HTH_XRE"/>
    <property type="match status" value="1"/>
</dbReference>
<dbReference type="AlphaFoldDB" id="A0AAD0RUV0"/>
<organism evidence="2 3">
    <name type="scientific">Chromobacterium rhizoryzae</name>
    <dbReference type="NCBI Taxonomy" id="1778675"/>
    <lineage>
        <taxon>Bacteria</taxon>
        <taxon>Pseudomonadati</taxon>
        <taxon>Pseudomonadota</taxon>
        <taxon>Betaproteobacteria</taxon>
        <taxon>Neisseriales</taxon>
        <taxon>Chromobacteriaceae</taxon>
        <taxon>Chromobacterium</taxon>
    </lineage>
</organism>
<keyword evidence="3" id="KW-1185">Reference proteome</keyword>
<evidence type="ECO:0000313" key="3">
    <source>
        <dbReference type="Proteomes" id="UP000259465"/>
    </source>
</evidence>
<feature type="domain" description="HTH cro/C1-type" evidence="1">
    <location>
        <begin position="10"/>
        <end position="50"/>
    </location>
</feature>
<name>A0AAD0RUV0_9NEIS</name>
<accession>A0AAD0RUV0</accession>
<dbReference type="Gene3D" id="1.10.260.40">
    <property type="entry name" value="lambda repressor-like DNA-binding domains"/>
    <property type="match status" value="1"/>
</dbReference>
<dbReference type="Proteomes" id="UP000259465">
    <property type="component" value="Chromosome"/>
</dbReference>